<dbReference type="Proteomes" id="UP000481583">
    <property type="component" value="Unassembled WGS sequence"/>
</dbReference>
<dbReference type="CDD" id="cd14791">
    <property type="entry name" value="GH36"/>
    <property type="match status" value="1"/>
</dbReference>
<protein>
    <submittedName>
        <fullName evidence="3">Alpha-galactosidase</fullName>
    </submittedName>
</protein>
<dbReference type="PANTHER" id="PTHR43053:SF3">
    <property type="entry name" value="ALPHA-GALACTOSIDASE C-RELATED"/>
    <property type="match status" value="1"/>
</dbReference>
<dbReference type="GO" id="GO:0004557">
    <property type="term" value="F:alpha-galactosidase activity"/>
    <property type="evidence" value="ECO:0007669"/>
    <property type="project" value="InterPro"/>
</dbReference>
<sequence length="438" mass="47107">MRFSEVAEVDHDPGRARIFEQGWQSWSPTSAYRIGERPPRPATDTIQILCYRPETPVPDGSFQGEGLLALDPGDGGPAHVFSTPDPDAIPSIRARPEGNRLLVTADGPVCHTTHDGGLDAALAAWADTLAAQAGIGPIPVADPMWCSWYGYWDKVTEADIATELGHLDRYGLDAGMVLLDDGYEAGIGDWLDIRPGFGNLAATARRITDTGRRAGIWLAPYLVGSGSRLFREHPDWLVGGADAGRMWDQDLAVLDVTHPAAAEYLGQVFRELTGHGFSHFKLDFIYAGALAGRRHGDADPVTAYRRGLEIIREAAGPDATLHGCGAPLIPSLGHVDIMRVGPDTSTAVEPRSGDISQPSQHGARLSSRAREFLHGRWWVNDPDCLIAAPGVEAREDWAGFIASSPGLRGSSDRLGDLDAWGLATTKRLLRPSSGVPPQ</sequence>
<organism evidence="3 4">
    <name type="scientific">Streptomyces coryli</name>
    <dbReference type="NCBI Taxonomy" id="1128680"/>
    <lineage>
        <taxon>Bacteria</taxon>
        <taxon>Bacillati</taxon>
        <taxon>Actinomycetota</taxon>
        <taxon>Actinomycetes</taxon>
        <taxon>Kitasatosporales</taxon>
        <taxon>Streptomycetaceae</taxon>
        <taxon>Streptomyces</taxon>
    </lineage>
</organism>
<dbReference type="Pfam" id="PF02065">
    <property type="entry name" value="Melibiase"/>
    <property type="match status" value="1"/>
</dbReference>
<evidence type="ECO:0000313" key="3">
    <source>
        <dbReference type="EMBL" id="NGN65312.1"/>
    </source>
</evidence>
<accession>A0A6G4TZY4</accession>
<keyword evidence="4" id="KW-1185">Reference proteome</keyword>
<gene>
    <name evidence="3" type="ORF">G5C51_15565</name>
</gene>
<evidence type="ECO:0000256" key="2">
    <source>
        <dbReference type="ARBA" id="ARBA00023295"/>
    </source>
</evidence>
<dbReference type="PANTHER" id="PTHR43053">
    <property type="entry name" value="GLYCOSIDASE FAMILY 31"/>
    <property type="match status" value="1"/>
</dbReference>
<dbReference type="SUPFAM" id="SSF51445">
    <property type="entry name" value="(Trans)glycosidases"/>
    <property type="match status" value="1"/>
</dbReference>
<dbReference type="Gene3D" id="3.20.20.70">
    <property type="entry name" value="Aldolase class I"/>
    <property type="match status" value="1"/>
</dbReference>
<dbReference type="AlphaFoldDB" id="A0A6G4TZY4"/>
<dbReference type="InterPro" id="IPR002252">
    <property type="entry name" value="Glyco_hydro_36"/>
</dbReference>
<dbReference type="InterPro" id="IPR050985">
    <property type="entry name" value="Alpha-glycosidase_related"/>
</dbReference>
<name>A0A6G4TZY4_9ACTN</name>
<dbReference type="GO" id="GO:0016052">
    <property type="term" value="P:carbohydrate catabolic process"/>
    <property type="evidence" value="ECO:0007669"/>
    <property type="project" value="InterPro"/>
</dbReference>
<dbReference type="InterPro" id="IPR017853">
    <property type="entry name" value="GH"/>
</dbReference>
<evidence type="ECO:0000256" key="1">
    <source>
        <dbReference type="ARBA" id="ARBA00022801"/>
    </source>
</evidence>
<evidence type="ECO:0000313" key="4">
    <source>
        <dbReference type="Proteomes" id="UP000481583"/>
    </source>
</evidence>
<dbReference type="InterPro" id="IPR013785">
    <property type="entry name" value="Aldolase_TIM"/>
</dbReference>
<comment type="caution">
    <text evidence="3">The sequence shown here is derived from an EMBL/GenBank/DDBJ whole genome shotgun (WGS) entry which is preliminary data.</text>
</comment>
<dbReference type="RefSeq" id="WP_165237621.1">
    <property type="nucleotide sequence ID" value="NZ_JAAKZV010000058.1"/>
</dbReference>
<keyword evidence="2" id="KW-0326">Glycosidase</keyword>
<dbReference type="EMBL" id="JAAKZV010000058">
    <property type="protein sequence ID" value="NGN65312.1"/>
    <property type="molecule type" value="Genomic_DNA"/>
</dbReference>
<keyword evidence="1" id="KW-0378">Hydrolase</keyword>
<reference evidence="3 4" key="1">
    <citation type="submission" date="2020-02" db="EMBL/GenBank/DDBJ databases">
        <title>Whole-genome analyses of novel actinobacteria.</title>
        <authorList>
            <person name="Sahin N."/>
        </authorList>
    </citation>
    <scope>NUCLEOTIDE SEQUENCE [LARGE SCALE GENOMIC DNA]</scope>
    <source>
        <strain evidence="3 4">A7024</strain>
    </source>
</reference>
<proteinExistence type="predicted"/>